<dbReference type="STRING" id="39841.SAMN05660836_00915"/>
<dbReference type="Pfam" id="PF12849">
    <property type="entry name" value="PBP_like_2"/>
    <property type="match status" value="1"/>
</dbReference>
<dbReference type="Gene3D" id="3.40.190.10">
    <property type="entry name" value="Periplasmic binding protein-like II"/>
    <property type="match status" value="2"/>
</dbReference>
<gene>
    <name evidence="2" type="ORF">SAMN05660836_00915</name>
</gene>
<feature type="domain" description="PBP" evidence="1">
    <location>
        <begin position="38"/>
        <end position="257"/>
    </location>
</feature>
<keyword evidence="3" id="KW-1185">Reference proteome</keyword>
<name>A0A1I4SE67_9BACT</name>
<dbReference type="OrthoDB" id="186379at2"/>
<dbReference type="InterPro" id="IPR024370">
    <property type="entry name" value="PBP_domain"/>
</dbReference>
<evidence type="ECO:0000313" key="2">
    <source>
        <dbReference type="EMBL" id="SFM62752.1"/>
    </source>
</evidence>
<sequence length="288" mass="32616">MQRRRYLLLFVLLTLASFGCELYASECSEYYCEGKRLLKIATGSPGELGLLRELAEEFCRTHEDVKICWIKAGSGKSLQLLKERRVDLALVHAPEAEKKALQEGWATGRTLIGANEFYLVGPRDDPAGVRNSSGVVDAYRRIAQKGALFLSRGDNSGTHKREMTIWRLTGLNPSGQPWYIVTRDFMMATLKEADRRKGYFMTDSSTWIMARKNLVNLELLYRGDPLLINLYHALFVPAGTTPQADIAAEFVQFISSEPGQKIIREYGGNTFGEPLYRDAEYARRFEKP</sequence>
<organism evidence="2 3">
    <name type="scientific">Thermodesulforhabdus norvegica</name>
    <dbReference type="NCBI Taxonomy" id="39841"/>
    <lineage>
        <taxon>Bacteria</taxon>
        <taxon>Pseudomonadati</taxon>
        <taxon>Thermodesulfobacteriota</taxon>
        <taxon>Syntrophobacteria</taxon>
        <taxon>Syntrophobacterales</taxon>
        <taxon>Thermodesulforhabdaceae</taxon>
        <taxon>Thermodesulforhabdus</taxon>
    </lineage>
</organism>
<dbReference type="SUPFAM" id="SSF53850">
    <property type="entry name" value="Periplasmic binding protein-like II"/>
    <property type="match status" value="1"/>
</dbReference>
<dbReference type="PANTHER" id="PTHR37945">
    <property type="entry name" value="EXTRACELLULAR TUNGSTATE BINDING PROTEIN"/>
    <property type="match status" value="1"/>
</dbReference>
<dbReference type="PROSITE" id="PS51257">
    <property type="entry name" value="PROKAR_LIPOPROTEIN"/>
    <property type="match status" value="1"/>
</dbReference>
<reference evidence="2 3" key="1">
    <citation type="submission" date="2016-10" db="EMBL/GenBank/DDBJ databases">
        <authorList>
            <person name="de Groot N.N."/>
        </authorList>
    </citation>
    <scope>NUCLEOTIDE SEQUENCE [LARGE SCALE GENOMIC DNA]</scope>
    <source>
        <strain evidence="2 3">DSM 9990</strain>
    </source>
</reference>
<dbReference type="EMBL" id="FOUU01000002">
    <property type="protein sequence ID" value="SFM62752.1"/>
    <property type="molecule type" value="Genomic_DNA"/>
</dbReference>
<protein>
    <submittedName>
        <fullName evidence="2">Tungstate transport system substrate-binding protein</fullName>
    </submittedName>
</protein>
<dbReference type="AlphaFoldDB" id="A0A1I4SE67"/>
<evidence type="ECO:0000259" key="1">
    <source>
        <dbReference type="Pfam" id="PF12849"/>
    </source>
</evidence>
<proteinExistence type="predicted"/>
<dbReference type="PANTHER" id="PTHR37945:SF1">
    <property type="entry name" value="EXTRACELLULAR TUNGSTATE BINDING PROTEIN"/>
    <property type="match status" value="1"/>
</dbReference>
<accession>A0A1I4SE67</accession>
<dbReference type="Proteomes" id="UP000199611">
    <property type="component" value="Unassembled WGS sequence"/>
</dbReference>
<dbReference type="RefSeq" id="WP_093393821.1">
    <property type="nucleotide sequence ID" value="NZ_FOUU01000002.1"/>
</dbReference>
<evidence type="ECO:0000313" key="3">
    <source>
        <dbReference type="Proteomes" id="UP000199611"/>
    </source>
</evidence>
<dbReference type="InterPro" id="IPR052738">
    <property type="entry name" value="ABC-Tungstate_binding"/>
</dbReference>